<gene>
    <name evidence="4" type="ORF">HH304_04100</name>
</gene>
<feature type="domain" description="GFO/IDH/MocA-like oxidoreductase" evidence="3">
    <location>
        <begin position="225"/>
        <end position="326"/>
    </location>
</feature>
<dbReference type="PANTHER" id="PTHR43818:SF5">
    <property type="entry name" value="OXIDOREDUCTASE FAMILY PROTEIN"/>
    <property type="match status" value="1"/>
</dbReference>
<dbReference type="Gene3D" id="3.30.360.10">
    <property type="entry name" value="Dihydrodipicolinate Reductase, domain 2"/>
    <property type="match status" value="1"/>
</dbReference>
<feature type="domain" description="Gfo/Idh/MocA-like oxidoreductase N-terminal" evidence="2">
    <location>
        <begin position="38"/>
        <end position="161"/>
    </location>
</feature>
<sequence length="443" mass="49300">MKNINRRNFVKKTAMAGIGLSVFMSGNSAWAFSPNETVNVAIIGTGGRSYALIKALSFNKNNKVTVACDVDRERLDKFVTEAENNFGFKIKKEGDFRKILSNKDIDAVFIVTPEHWHAPMAIMSMQAGKHVYVEKPCSHNLAENNLLVAAQQQYGKVCQMGNQQRSSVTSSEAVNKINDGIIGKAYFARAWYANTRGSIGIGEKITVPSTLNWDLWQGPAPRQEYYNNIHPYHWHWFKKWGTGEIHNNGTHEIDICRWALGVNYPNRVVSTGGRYAFNDDWEFYDTQNVEFDFDDKTIAWEGRSCNGKKLFNRDRGAIVYGTEGSVILDRAGYEIFDLAGNLKDTATEGSGSAATSSADTTGFDTLTVAHVGNFLSAIRESLPLNAPIVDASISTHLCHLGNIAQELKSTLKVDVNSGDVLDNDRASNLWSREYENGWEPSID</sequence>
<dbReference type="Pfam" id="PF22725">
    <property type="entry name" value="GFO_IDH_MocA_C3"/>
    <property type="match status" value="1"/>
</dbReference>
<evidence type="ECO:0000259" key="2">
    <source>
        <dbReference type="Pfam" id="PF01408"/>
    </source>
</evidence>
<evidence type="ECO:0000259" key="3">
    <source>
        <dbReference type="Pfam" id="PF22725"/>
    </source>
</evidence>
<keyword evidence="1" id="KW-0732">Signal</keyword>
<dbReference type="SUPFAM" id="SSF55347">
    <property type="entry name" value="Glyceraldehyde-3-phosphate dehydrogenase-like, C-terminal domain"/>
    <property type="match status" value="1"/>
</dbReference>
<organism evidence="4 5">
    <name type="scientific">Marinigracilibium pacificum</name>
    <dbReference type="NCBI Taxonomy" id="2729599"/>
    <lineage>
        <taxon>Bacteria</taxon>
        <taxon>Pseudomonadati</taxon>
        <taxon>Bacteroidota</taxon>
        <taxon>Cytophagia</taxon>
        <taxon>Cytophagales</taxon>
        <taxon>Flammeovirgaceae</taxon>
        <taxon>Marinigracilibium</taxon>
    </lineage>
</organism>
<dbReference type="PANTHER" id="PTHR43818">
    <property type="entry name" value="BCDNA.GH03377"/>
    <property type="match status" value="1"/>
</dbReference>
<feature type="signal peptide" evidence="1">
    <location>
        <begin position="1"/>
        <end position="31"/>
    </location>
</feature>
<dbReference type="EMBL" id="JABBNU010000002">
    <property type="protein sequence ID" value="NMM47570.1"/>
    <property type="molecule type" value="Genomic_DNA"/>
</dbReference>
<dbReference type="InterPro" id="IPR006311">
    <property type="entry name" value="TAT_signal"/>
</dbReference>
<evidence type="ECO:0000256" key="1">
    <source>
        <dbReference type="SAM" id="SignalP"/>
    </source>
</evidence>
<reference evidence="4 5" key="1">
    <citation type="submission" date="2020-04" db="EMBL/GenBank/DDBJ databases">
        <title>Flammeovirgaceae bacterium KN852 isolated from deep sea.</title>
        <authorList>
            <person name="Zhang D.-C."/>
        </authorList>
    </citation>
    <scope>NUCLEOTIDE SEQUENCE [LARGE SCALE GENOMIC DNA]</scope>
    <source>
        <strain evidence="4 5">KN852</strain>
    </source>
</reference>
<dbReference type="Gene3D" id="3.40.50.720">
    <property type="entry name" value="NAD(P)-binding Rossmann-like Domain"/>
    <property type="match status" value="1"/>
</dbReference>
<dbReference type="SUPFAM" id="SSF51735">
    <property type="entry name" value="NAD(P)-binding Rossmann-fold domains"/>
    <property type="match status" value="1"/>
</dbReference>
<evidence type="ECO:0000313" key="4">
    <source>
        <dbReference type="EMBL" id="NMM47570.1"/>
    </source>
</evidence>
<name>A0A848IZ49_9BACT</name>
<evidence type="ECO:0000313" key="5">
    <source>
        <dbReference type="Proteomes" id="UP000559010"/>
    </source>
</evidence>
<dbReference type="InterPro" id="IPR000683">
    <property type="entry name" value="Gfo/Idh/MocA-like_OxRdtase_N"/>
</dbReference>
<dbReference type="InterPro" id="IPR055170">
    <property type="entry name" value="GFO_IDH_MocA-like_dom"/>
</dbReference>
<dbReference type="InterPro" id="IPR050463">
    <property type="entry name" value="Gfo/Idh/MocA_oxidrdct_glycsds"/>
</dbReference>
<keyword evidence="5" id="KW-1185">Reference proteome</keyword>
<dbReference type="InterPro" id="IPR036291">
    <property type="entry name" value="NAD(P)-bd_dom_sf"/>
</dbReference>
<protein>
    <submittedName>
        <fullName evidence="4">Gfo/Idh/MocA family oxidoreductase</fullName>
    </submittedName>
</protein>
<dbReference type="PROSITE" id="PS51318">
    <property type="entry name" value="TAT"/>
    <property type="match status" value="1"/>
</dbReference>
<dbReference type="AlphaFoldDB" id="A0A848IZ49"/>
<proteinExistence type="predicted"/>
<feature type="chain" id="PRO_5032391295" evidence="1">
    <location>
        <begin position="32"/>
        <end position="443"/>
    </location>
</feature>
<dbReference type="Pfam" id="PF01408">
    <property type="entry name" value="GFO_IDH_MocA"/>
    <property type="match status" value="1"/>
</dbReference>
<comment type="caution">
    <text evidence="4">The sequence shown here is derived from an EMBL/GenBank/DDBJ whole genome shotgun (WGS) entry which is preliminary data.</text>
</comment>
<dbReference type="GO" id="GO:0000166">
    <property type="term" value="F:nucleotide binding"/>
    <property type="evidence" value="ECO:0007669"/>
    <property type="project" value="InterPro"/>
</dbReference>
<dbReference type="Proteomes" id="UP000559010">
    <property type="component" value="Unassembled WGS sequence"/>
</dbReference>
<accession>A0A848IZ49</accession>